<feature type="non-terminal residue" evidence="1">
    <location>
        <position position="118"/>
    </location>
</feature>
<dbReference type="EMBL" id="BARW01019478">
    <property type="protein sequence ID" value="GAI95759.1"/>
    <property type="molecule type" value="Genomic_DNA"/>
</dbReference>
<comment type="caution">
    <text evidence="1">The sequence shown here is derived from an EMBL/GenBank/DDBJ whole genome shotgun (WGS) entry which is preliminary data.</text>
</comment>
<gene>
    <name evidence="1" type="ORF">S12H4_33098</name>
</gene>
<organism evidence="1">
    <name type="scientific">marine sediment metagenome</name>
    <dbReference type="NCBI Taxonomy" id="412755"/>
    <lineage>
        <taxon>unclassified sequences</taxon>
        <taxon>metagenomes</taxon>
        <taxon>ecological metagenomes</taxon>
    </lineage>
</organism>
<dbReference type="AlphaFoldDB" id="X1UTT5"/>
<name>X1UTT5_9ZZZZ</name>
<sequence>MSIVSTVSRSASSFALIDPPGYRQLRWSTIRKLAAHGKDWKGHKLELLILFPLEMALLRNLTRPECQSSITRLYGNRQWQEISRKRLAGKISSEKMRNKLVRLFKTGLKELGYKYVED</sequence>
<proteinExistence type="predicted"/>
<accession>X1UTT5</accession>
<evidence type="ECO:0000313" key="1">
    <source>
        <dbReference type="EMBL" id="GAI95759.1"/>
    </source>
</evidence>
<protein>
    <submittedName>
        <fullName evidence="1">Uncharacterized protein</fullName>
    </submittedName>
</protein>
<reference evidence="1" key="1">
    <citation type="journal article" date="2014" name="Front. Microbiol.">
        <title>High frequency of phylogenetically diverse reductive dehalogenase-homologous genes in deep subseafloor sedimentary metagenomes.</title>
        <authorList>
            <person name="Kawai M."/>
            <person name="Futagami T."/>
            <person name="Toyoda A."/>
            <person name="Takaki Y."/>
            <person name="Nishi S."/>
            <person name="Hori S."/>
            <person name="Arai W."/>
            <person name="Tsubouchi T."/>
            <person name="Morono Y."/>
            <person name="Uchiyama I."/>
            <person name="Ito T."/>
            <person name="Fujiyama A."/>
            <person name="Inagaki F."/>
            <person name="Takami H."/>
        </authorList>
    </citation>
    <scope>NUCLEOTIDE SEQUENCE</scope>
    <source>
        <strain evidence="1">Expedition CK06-06</strain>
    </source>
</reference>